<sequence length="110" mass="12399">EKMENKKAVVEQENLDVNYWDIYREVIAPSHGRVLGLGGGVKAKDAYYSSTNQNCNKHRCVELEENHGHLKEELNDVKGQLSTLQQQVQMLINNNPQNSAHSARQSPNAV</sequence>
<organism evidence="2 3">
    <name type="scientific">Prunus dulcis</name>
    <name type="common">Almond</name>
    <name type="synonym">Amygdalus dulcis</name>
    <dbReference type="NCBI Taxonomy" id="3755"/>
    <lineage>
        <taxon>Eukaryota</taxon>
        <taxon>Viridiplantae</taxon>
        <taxon>Streptophyta</taxon>
        <taxon>Embryophyta</taxon>
        <taxon>Tracheophyta</taxon>
        <taxon>Spermatophyta</taxon>
        <taxon>Magnoliopsida</taxon>
        <taxon>eudicotyledons</taxon>
        <taxon>Gunneridae</taxon>
        <taxon>Pentapetalae</taxon>
        <taxon>rosids</taxon>
        <taxon>fabids</taxon>
        <taxon>Rosales</taxon>
        <taxon>Rosaceae</taxon>
        <taxon>Amygdaloideae</taxon>
        <taxon>Amygdaleae</taxon>
        <taxon>Prunus</taxon>
    </lineage>
</organism>
<evidence type="ECO:0000313" key="2">
    <source>
        <dbReference type="EMBL" id="VVA32836.1"/>
    </source>
</evidence>
<dbReference type="EMBL" id="CABIKO010000264">
    <property type="protein sequence ID" value="VVA32836.1"/>
    <property type="molecule type" value="Genomic_DNA"/>
</dbReference>
<protein>
    <submittedName>
        <fullName evidence="2">PREDICTED: coiled-coil domain-containing</fullName>
    </submittedName>
</protein>
<keyword evidence="1" id="KW-0175">Coiled coil</keyword>
<evidence type="ECO:0000313" key="3">
    <source>
        <dbReference type="Proteomes" id="UP000327085"/>
    </source>
</evidence>
<feature type="non-terminal residue" evidence="2">
    <location>
        <position position="1"/>
    </location>
</feature>
<evidence type="ECO:0000256" key="1">
    <source>
        <dbReference type="SAM" id="Coils"/>
    </source>
</evidence>
<accession>A0A5E4FZ80</accession>
<proteinExistence type="predicted"/>
<gene>
    <name evidence="2" type="ORF">ALMOND_2B029037</name>
</gene>
<dbReference type="AlphaFoldDB" id="A0A5E4FZ80"/>
<reference evidence="3" key="1">
    <citation type="journal article" date="2020" name="Plant J.">
        <title>Transposons played a major role in the diversification between the closely related almond and peach genomes: results from the almond genome sequence.</title>
        <authorList>
            <person name="Alioto T."/>
            <person name="Alexiou K.G."/>
            <person name="Bardil A."/>
            <person name="Barteri F."/>
            <person name="Castanera R."/>
            <person name="Cruz F."/>
            <person name="Dhingra A."/>
            <person name="Duval H."/>
            <person name="Fernandez I Marti A."/>
            <person name="Frias L."/>
            <person name="Galan B."/>
            <person name="Garcia J.L."/>
            <person name="Howad W."/>
            <person name="Gomez-Garrido J."/>
            <person name="Gut M."/>
            <person name="Julca I."/>
            <person name="Morata J."/>
            <person name="Puigdomenech P."/>
            <person name="Ribeca P."/>
            <person name="Rubio Cabetas M.J."/>
            <person name="Vlasova A."/>
            <person name="Wirthensohn M."/>
            <person name="Garcia-Mas J."/>
            <person name="Gabaldon T."/>
            <person name="Casacuberta J.M."/>
            <person name="Arus P."/>
        </authorList>
    </citation>
    <scope>NUCLEOTIDE SEQUENCE [LARGE SCALE GENOMIC DNA]</scope>
    <source>
        <strain evidence="3">cv. Texas</strain>
    </source>
</reference>
<feature type="coiled-coil region" evidence="1">
    <location>
        <begin position="60"/>
        <end position="94"/>
    </location>
</feature>
<name>A0A5E4FZ80_PRUDU</name>
<dbReference type="Gramene" id="VVA32836">
    <property type="protein sequence ID" value="VVA32836"/>
    <property type="gene ID" value="Prudul26B029037"/>
</dbReference>
<dbReference type="InParanoid" id="A0A5E4FZ80"/>
<dbReference type="Proteomes" id="UP000327085">
    <property type="component" value="Chromosome 6"/>
</dbReference>